<dbReference type="EMBL" id="OZ034818">
    <property type="protein sequence ID" value="CAL1389530.1"/>
    <property type="molecule type" value="Genomic_DNA"/>
</dbReference>
<gene>
    <name evidence="2" type="ORF">LTRI10_LOCUS30382</name>
</gene>
<accession>A0AAV2EVP7</accession>
<dbReference type="Proteomes" id="UP001497516">
    <property type="component" value="Chromosome 5"/>
</dbReference>
<organism evidence="2 3">
    <name type="scientific">Linum trigynum</name>
    <dbReference type="NCBI Taxonomy" id="586398"/>
    <lineage>
        <taxon>Eukaryota</taxon>
        <taxon>Viridiplantae</taxon>
        <taxon>Streptophyta</taxon>
        <taxon>Embryophyta</taxon>
        <taxon>Tracheophyta</taxon>
        <taxon>Spermatophyta</taxon>
        <taxon>Magnoliopsida</taxon>
        <taxon>eudicotyledons</taxon>
        <taxon>Gunneridae</taxon>
        <taxon>Pentapetalae</taxon>
        <taxon>rosids</taxon>
        <taxon>fabids</taxon>
        <taxon>Malpighiales</taxon>
        <taxon>Linaceae</taxon>
        <taxon>Linum</taxon>
    </lineage>
</organism>
<evidence type="ECO:0000313" key="2">
    <source>
        <dbReference type="EMBL" id="CAL1389530.1"/>
    </source>
</evidence>
<dbReference type="AlphaFoldDB" id="A0AAV2EVP7"/>
<evidence type="ECO:0000313" key="3">
    <source>
        <dbReference type="Proteomes" id="UP001497516"/>
    </source>
</evidence>
<keyword evidence="3" id="KW-1185">Reference proteome</keyword>
<sequence length="78" mass="8501">MSLPLLCSAAASREARLRCSILRDLSGGKEEAKNVEVAASLGSLGSILTLPRHQTFPVPTDHHRPNYFESPSFHRGSQ</sequence>
<reference evidence="2 3" key="1">
    <citation type="submission" date="2024-04" db="EMBL/GenBank/DDBJ databases">
        <authorList>
            <person name="Fracassetti M."/>
        </authorList>
    </citation>
    <scope>NUCLEOTIDE SEQUENCE [LARGE SCALE GENOMIC DNA]</scope>
</reference>
<feature type="region of interest" description="Disordered" evidence="1">
    <location>
        <begin position="55"/>
        <end position="78"/>
    </location>
</feature>
<proteinExistence type="predicted"/>
<name>A0AAV2EVP7_9ROSI</name>
<protein>
    <submittedName>
        <fullName evidence="2">Uncharacterized protein</fullName>
    </submittedName>
</protein>
<evidence type="ECO:0000256" key="1">
    <source>
        <dbReference type="SAM" id="MobiDB-lite"/>
    </source>
</evidence>